<feature type="zinc finger region" description="C3H1-type" evidence="5">
    <location>
        <begin position="49"/>
        <end position="76"/>
    </location>
</feature>
<keyword evidence="4 5" id="KW-0862">Zinc</keyword>
<evidence type="ECO:0000256" key="3">
    <source>
        <dbReference type="ARBA" id="ARBA00022771"/>
    </source>
</evidence>
<feature type="zinc finger region" description="C3H1-type" evidence="5">
    <location>
        <begin position="89"/>
        <end position="116"/>
    </location>
</feature>
<comment type="caution">
    <text evidence="7">The sequence shown here is derived from an EMBL/GenBank/DDBJ whole genome shotgun (WGS) entry which is preliminary data.</text>
</comment>
<dbReference type="InterPro" id="IPR000571">
    <property type="entry name" value="Znf_CCCH"/>
</dbReference>
<feature type="zinc finger region" description="C3H1-type" evidence="5">
    <location>
        <begin position="11"/>
        <end position="38"/>
    </location>
</feature>
<evidence type="ECO:0000259" key="6">
    <source>
        <dbReference type="PROSITE" id="PS50103"/>
    </source>
</evidence>
<evidence type="ECO:0000256" key="2">
    <source>
        <dbReference type="ARBA" id="ARBA00022737"/>
    </source>
</evidence>
<evidence type="ECO:0000256" key="5">
    <source>
        <dbReference type="PROSITE-ProRule" id="PRU00723"/>
    </source>
</evidence>
<feature type="zinc finger region" description="C3H1-type" evidence="5">
    <location>
        <begin position="190"/>
        <end position="217"/>
    </location>
</feature>
<sequence length="334" mass="34991">MAAPLAGLAPSRKRTLCQFWLGGGCERGRFCGFAHGADELGAEVPHSGKVKRTLCQFFEAGACEKGELCGFAHGEAELGQPLADLAEATIKRTICKFHLEGTCEKGVNCTFAHSDAELGTVAGPPVEIKRTLCRFFLEGTCGRGPLCGFAHSEEELGQAAPLYPAGAALGAGLARGEAPAVPLALAAPAQVKRTMCRFFEQGGCSRGSQCGFAHSPEELGQPVPAAAAVAQDAGRSIPSAPAGQPPQRELALGSGATCKFFLQVGGRRRATSPIRARPILVPWGRCMRRPGLAREAHTFSSSATARLRGDVVVRPSGQAGGSKLQGHAHTHFWR</sequence>
<dbReference type="PROSITE" id="PS50103">
    <property type="entry name" value="ZF_C3H1"/>
    <property type="match status" value="5"/>
</dbReference>
<name>A0ABN9RK06_9DINO</name>
<dbReference type="InterPro" id="IPR045877">
    <property type="entry name" value="ZFP36-like"/>
</dbReference>
<reference evidence="7" key="1">
    <citation type="submission" date="2023-10" db="EMBL/GenBank/DDBJ databases">
        <authorList>
            <person name="Chen Y."/>
            <person name="Shah S."/>
            <person name="Dougan E. K."/>
            <person name="Thang M."/>
            <person name="Chan C."/>
        </authorList>
    </citation>
    <scope>NUCLEOTIDE SEQUENCE [LARGE SCALE GENOMIC DNA]</scope>
</reference>
<feature type="domain" description="C3H1-type" evidence="6">
    <location>
        <begin position="127"/>
        <end position="154"/>
    </location>
</feature>
<dbReference type="Gene3D" id="3.30.1370.210">
    <property type="match status" value="1"/>
</dbReference>
<keyword evidence="8" id="KW-1185">Reference proteome</keyword>
<feature type="domain" description="C3H1-type" evidence="6">
    <location>
        <begin position="49"/>
        <end position="76"/>
    </location>
</feature>
<keyword evidence="1 5" id="KW-0479">Metal-binding</keyword>
<evidence type="ECO:0000256" key="4">
    <source>
        <dbReference type="ARBA" id="ARBA00022833"/>
    </source>
</evidence>
<feature type="non-terminal residue" evidence="7">
    <location>
        <position position="334"/>
    </location>
</feature>
<feature type="domain" description="C3H1-type" evidence="6">
    <location>
        <begin position="89"/>
        <end position="116"/>
    </location>
</feature>
<dbReference type="PANTHER" id="PTHR12547:SF18">
    <property type="entry name" value="PROTEIN TIS11"/>
    <property type="match status" value="1"/>
</dbReference>
<feature type="domain" description="C3H1-type" evidence="6">
    <location>
        <begin position="11"/>
        <end position="38"/>
    </location>
</feature>
<dbReference type="EMBL" id="CAUYUJ010006967">
    <property type="protein sequence ID" value="CAK0819182.1"/>
    <property type="molecule type" value="Genomic_DNA"/>
</dbReference>
<evidence type="ECO:0000256" key="1">
    <source>
        <dbReference type="ARBA" id="ARBA00022723"/>
    </source>
</evidence>
<dbReference type="PANTHER" id="PTHR12547">
    <property type="entry name" value="CCCH ZINC FINGER/TIS11-RELATED"/>
    <property type="match status" value="1"/>
</dbReference>
<dbReference type="Pfam" id="PF00642">
    <property type="entry name" value="zf-CCCH"/>
    <property type="match status" value="3"/>
</dbReference>
<keyword evidence="2" id="KW-0677">Repeat</keyword>
<dbReference type="Gene3D" id="4.10.1000.10">
    <property type="entry name" value="Zinc finger, CCCH-type"/>
    <property type="match status" value="3"/>
</dbReference>
<feature type="domain" description="C3H1-type" evidence="6">
    <location>
        <begin position="190"/>
        <end position="217"/>
    </location>
</feature>
<proteinExistence type="predicted"/>
<gene>
    <name evidence="7" type="ORF">PCOR1329_LOCUS21231</name>
</gene>
<dbReference type="SUPFAM" id="SSF90229">
    <property type="entry name" value="CCCH zinc finger"/>
    <property type="match status" value="5"/>
</dbReference>
<evidence type="ECO:0000313" key="7">
    <source>
        <dbReference type="EMBL" id="CAK0819182.1"/>
    </source>
</evidence>
<keyword evidence="3 5" id="KW-0863">Zinc-finger</keyword>
<dbReference type="Proteomes" id="UP001189429">
    <property type="component" value="Unassembled WGS sequence"/>
</dbReference>
<dbReference type="InterPro" id="IPR036855">
    <property type="entry name" value="Znf_CCCH_sf"/>
</dbReference>
<organism evidence="7 8">
    <name type="scientific">Prorocentrum cordatum</name>
    <dbReference type="NCBI Taxonomy" id="2364126"/>
    <lineage>
        <taxon>Eukaryota</taxon>
        <taxon>Sar</taxon>
        <taxon>Alveolata</taxon>
        <taxon>Dinophyceae</taxon>
        <taxon>Prorocentrales</taxon>
        <taxon>Prorocentraceae</taxon>
        <taxon>Prorocentrum</taxon>
    </lineage>
</organism>
<accession>A0ABN9RK06</accession>
<protein>
    <recommendedName>
        <fullName evidence="6">C3H1-type domain-containing protein</fullName>
    </recommendedName>
</protein>
<dbReference type="Pfam" id="PF14608">
    <property type="entry name" value="zf-CCCH_2"/>
    <property type="match status" value="1"/>
</dbReference>
<feature type="zinc finger region" description="C3H1-type" evidence="5">
    <location>
        <begin position="127"/>
        <end position="154"/>
    </location>
</feature>
<evidence type="ECO:0000313" key="8">
    <source>
        <dbReference type="Proteomes" id="UP001189429"/>
    </source>
</evidence>
<dbReference type="SMART" id="SM00356">
    <property type="entry name" value="ZnF_C3H1"/>
    <property type="match status" value="5"/>
</dbReference>